<evidence type="ECO:0000313" key="2">
    <source>
        <dbReference type="EMBL" id="SEE03645.1"/>
    </source>
</evidence>
<sequence>MTDSFTERVLPSTTGWLLAPAAGVLVAIALLPVDARLAAAVAIVVAAGAAAVLVLVSPRIVVDDEALHVDRTHLPLGVIGAIEPLAGTDLEHAMGPGLDARAHVRFRAWAPSAVRITVADSSDPTPYWIVSTRNPDELRRALRTDR</sequence>
<dbReference type="OrthoDB" id="3217020at2"/>
<protein>
    <recommendedName>
        <fullName evidence="4">DUF3093 domain-containing protein</fullName>
    </recommendedName>
</protein>
<dbReference type="STRING" id="648782.SAMN04488554_1362"/>
<accession>A0A1H5FJR8</accession>
<gene>
    <name evidence="2" type="ORF">SAMN04488554_1362</name>
</gene>
<dbReference type="EMBL" id="FNTX01000001">
    <property type="protein sequence ID" value="SEE03645.1"/>
    <property type="molecule type" value="Genomic_DNA"/>
</dbReference>
<evidence type="ECO:0000256" key="1">
    <source>
        <dbReference type="SAM" id="Phobius"/>
    </source>
</evidence>
<proteinExistence type="predicted"/>
<name>A0A1H5FJR8_9MICO</name>
<feature type="transmembrane region" description="Helical" evidence="1">
    <location>
        <begin position="37"/>
        <end position="56"/>
    </location>
</feature>
<dbReference type="Proteomes" id="UP000199220">
    <property type="component" value="Unassembled WGS sequence"/>
</dbReference>
<reference evidence="3" key="1">
    <citation type="submission" date="2016-10" db="EMBL/GenBank/DDBJ databases">
        <authorList>
            <person name="Varghese N."/>
            <person name="Submissions S."/>
        </authorList>
    </citation>
    <scope>NUCLEOTIDE SEQUENCE [LARGE SCALE GENOMIC DNA]</scope>
    <source>
        <strain evidence="3">DSM 21368</strain>
    </source>
</reference>
<dbReference type="RefSeq" id="WP_089772242.1">
    <property type="nucleotide sequence ID" value="NZ_FNTX01000001.1"/>
</dbReference>
<keyword evidence="1" id="KW-0472">Membrane</keyword>
<feature type="transmembrane region" description="Helical" evidence="1">
    <location>
        <begin position="12"/>
        <end position="31"/>
    </location>
</feature>
<keyword evidence="3" id="KW-1185">Reference proteome</keyword>
<keyword evidence="1" id="KW-1133">Transmembrane helix</keyword>
<dbReference type="AlphaFoldDB" id="A0A1H5FJR8"/>
<keyword evidence="1" id="KW-0812">Transmembrane</keyword>
<evidence type="ECO:0008006" key="4">
    <source>
        <dbReference type="Google" id="ProtNLM"/>
    </source>
</evidence>
<dbReference type="Pfam" id="PF11292">
    <property type="entry name" value="DUF3093"/>
    <property type="match status" value="1"/>
</dbReference>
<evidence type="ECO:0000313" key="3">
    <source>
        <dbReference type="Proteomes" id="UP000199220"/>
    </source>
</evidence>
<dbReference type="InterPro" id="IPR021443">
    <property type="entry name" value="DUF3093"/>
</dbReference>
<organism evidence="2 3">
    <name type="scientific">Ruania alba</name>
    <dbReference type="NCBI Taxonomy" id="648782"/>
    <lineage>
        <taxon>Bacteria</taxon>
        <taxon>Bacillati</taxon>
        <taxon>Actinomycetota</taxon>
        <taxon>Actinomycetes</taxon>
        <taxon>Micrococcales</taxon>
        <taxon>Ruaniaceae</taxon>
        <taxon>Ruania</taxon>
    </lineage>
</organism>